<sequence length="463" mass="50135">MTEPLPSLAQAALRPYWFDTIAPEPARPALATDLSADLAIIGGGFTGLWTALQARRRDPQARIVLIEAGRTGNAASGRNGGFCAPSISHGVGNALRRWPGEAGELVRLGRKNLDGFAQDVEAYGLSIDFERAGKLSLAEQPWQVEGLRATAANCARFGVAGEWLSGDALDARFRSPVYKAGFYEPNYAQLNPAKTVAELRRVALSLGVEIHEQTPVTELRETATGLTLVTPGGAVHAARAVLATNAAPPLLGHLKSSIIPIFDYAIMTRPLSDDELAAIGWTDRHSVADSGNQFHYIRKSTDNRILWGGYDAVYHFGSRRDASLLDRTETYNKLAAHFARALPPLAHVPFTHAWGGIIDTSARTTFFAGLAARGRLAYAMGFTGQGVSASRFAALTMLDLLAGEETERTRLAMLRTRPFPFPPEPLRWLGIRWAQAGLASEDLTGQRSRFNRVLDAFGVGFDS</sequence>
<proteinExistence type="predicted"/>
<dbReference type="Gene3D" id="3.30.9.10">
    <property type="entry name" value="D-Amino Acid Oxidase, subunit A, domain 2"/>
    <property type="match status" value="1"/>
</dbReference>
<dbReference type="InterPro" id="IPR006076">
    <property type="entry name" value="FAD-dep_OxRdtase"/>
</dbReference>
<feature type="domain" description="FAD dependent oxidoreductase" evidence="2">
    <location>
        <begin position="37"/>
        <end position="396"/>
    </location>
</feature>
<gene>
    <name evidence="3" type="ORF">DI549_15860</name>
</gene>
<dbReference type="InterPro" id="IPR036188">
    <property type="entry name" value="FAD/NAD-bd_sf"/>
</dbReference>
<dbReference type="PANTHER" id="PTHR13847:SF281">
    <property type="entry name" value="FAD DEPENDENT OXIDOREDUCTASE DOMAIN-CONTAINING PROTEIN"/>
    <property type="match status" value="1"/>
</dbReference>
<dbReference type="PANTHER" id="PTHR13847">
    <property type="entry name" value="SARCOSINE DEHYDROGENASE-RELATED"/>
    <property type="match status" value="1"/>
</dbReference>
<dbReference type="AlphaFoldDB" id="A0A2W5T203"/>
<dbReference type="Pfam" id="PF01266">
    <property type="entry name" value="DAO"/>
    <property type="match status" value="1"/>
</dbReference>
<dbReference type="GO" id="GO:0016491">
    <property type="term" value="F:oxidoreductase activity"/>
    <property type="evidence" value="ECO:0007669"/>
    <property type="project" value="UniProtKB-KW"/>
</dbReference>
<protein>
    <submittedName>
        <fullName evidence="3">FAD-dependent oxidoreductase</fullName>
    </submittedName>
</protein>
<reference evidence="3 4" key="1">
    <citation type="submission" date="2017-08" db="EMBL/GenBank/DDBJ databases">
        <title>Infants hospitalized years apart are colonized by the same room-sourced microbial strains.</title>
        <authorList>
            <person name="Brooks B."/>
            <person name="Olm M.R."/>
            <person name="Firek B.A."/>
            <person name="Baker R."/>
            <person name="Thomas B.C."/>
            <person name="Morowitz M.J."/>
            <person name="Banfield J.F."/>
        </authorList>
    </citation>
    <scope>NUCLEOTIDE SEQUENCE [LARGE SCALE GENOMIC DNA]</scope>
    <source>
        <strain evidence="3">S2_005_001_R2_27</strain>
    </source>
</reference>
<dbReference type="Proteomes" id="UP000248887">
    <property type="component" value="Unassembled WGS sequence"/>
</dbReference>
<evidence type="ECO:0000313" key="4">
    <source>
        <dbReference type="Proteomes" id="UP000248887"/>
    </source>
</evidence>
<dbReference type="SUPFAM" id="SSF51905">
    <property type="entry name" value="FAD/NAD(P)-binding domain"/>
    <property type="match status" value="1"/>
</dbReference>
<evidence type="ECO:0000259" key="2">
    <source>
        <dbReference type="Pfam" id="PF01266"/>
    </source>
</evidence>
<dbReference type="EMBL" id="QFQD01000056">
    <property type="protein sequence ID" value="PZQ80820.1"/>
    <property type="molecule type" value="Genomic_DNA"/>
</dbReference>
<evidence type="ECO:0000256" key="1">
    <source>
        <dbReference type="ARBA" id="ARBA00023002"/>
    </source>
</evidence>
<name>A0A2W5T203_ANCNO</name>
<keyword evidence="1" id="KW-0560">Oxidoreductase</keyword>
<dbReference type="GO" id="GO:0005737">
    <property type="term" value="C:cytoplasm"/>
    <property type="evidence" value="ECO:0007669"/>
    <property type="project" value="TreeGrafter"/>
</dbReference>
<accession>A0A2W5T203</accession>
<dbReference type="Gene3D" id="3.50.50.60">
    <property type="entry name" value="FAD/NAD(P)-binding domain"/>
    <property type="match status" value="1"/>
</dbReference>
<evidence type="ECO:0000313" key="3">
    <source>
        <dbReference type="EMBL" id="PZQ80820.1"/>
    </source>
</evidence>
<organism evidence="3 4">
    <name type="scientific">Ancylobacter novellus</name>
    <name type="common">Thiobacillus novellus</name>
    <dbReference type="NCBI Taxonomy" id="921"/>
    <lineage>
        <taxon>Bacteria</taxon>
        <taxon>Pseudomonadati</taxon>
        <taxon>Pseudomonadota</taxon>
        <taxon>Alphaproteobacteria</taxon>
        <taxon>Hyphomicrobiales</taxon>
        <taxon>Xanthobacteraceae</taxon>
        <taxon>Ancylobacter</taxon>
    </lineage>
</organism>
<comment type="caution">
    <text evidence="3">The sequence shown here is derived from an EMBL/GenBank/DDBJ whole genome shotgun (WGS) entry which is preliminary data.</text>
</comment>